<feature type="region of interest" description="Disordered" evidence="1">
    <location>
        <begin position="52"/>
        <end position="72"/>
    </location>
</feature>
<reference evidence="2 3" key="1">
    <citation type="submission" date="2017-05" db="EMBL/GenBank/DDBJ databases">
        <title>Draft genome sequence of Elsinoe australis.</title>
        <authorList>
            <person name="Cheng Q."/>
        </authorList>
    </citation>
    <scope>NUCLEOTIDE SEQUENCE [LARGE SCALE GENOMIC DNA]</scope>
    <source>
        <strain evidence="2 3">NL1</strain>
    </source>
</reference>
<gene>
    <name evidence="2" type="ORF">B9Z65_4734</name>
</gene>
<feature type="region of interest" description="Disordered" evidence="1">
    <location>
        <begin position="124"/>
        <end position="144"/>
    </location>
</feature>
<feature type="compositionally biased region" description="Basic and acidic residues" evidence="1">
    <location>
        <begin position="131"/>
        <end position="144"/>
    </location>
</feature>
<proteinExistence type="predicted"/>
<organism evidence="2 3">
    <name type="scientific">Elsinoe australis</name>
    <dbReference type="NCBI Taxonomy" id="40998"/>
    <lineage>
        <taxon>Eukaryota</taxon>
        <taxon>Fungi</taxon>
        <taxon>Dikarya</taxon>
        <taxon>Ascomycota</taxon>
        <taxon>Pezizomycotina</taxon>
        <taxon>Dothideomycetes</taxon>
        <taxon>Dothideomycetidae</taxon>
        <taxon>Myriangiales</taxon>
        <taxon>Elsinoaceae</taxon>
        <taxon>Elsinoe</taxon>
    </lineage>
</organism>
<dbReference type="AlphaFoldDB" id="A0A2P8A5W6"/>
<comment type="caution">
    <text evidence="2">The sequence shown here is derived from an EMBL/GenBank/DDBJ whole genome shotgun (WGS) entry which is preliminary data.</text>
</comment>
<dbReference type="Proteomes" id="UP000243723">
    <property type="component" value="Unassembled WGS sequence"/>
</dbReference>
<dbReference type="EMBL" id="NHZQ01000066">
    <property type="protein sequence ID" value="PSK55856.1"/>
    <property type="molecule type" value="Genomic_DNA"/>
</dbReference>
<accession>A0A2P8A5W6</accession>
<keyword evidence="3" id="KW-1185">Reference proteome</keyword>
<feature type="compositionally biased region" description="Basic and acidic residues" evidence="1">
    <location>
        <begin position="54"/>
        <end position="72"/>
    </location>
</feature>
<evidence type="ECO:0000256" key="1">
    <source>
        <dbReference type="SAM" id="MobiDB-lite"/>
    </source>
</evidence>
<evidence type="ECO:0000313" key="2">
    <source>
        <dbReference type="EMBL" id="PSK55856.1"/>
    </source>
</evidence>
<sequence>MHAASCVLQQQEETLLKKSEQPRYGYKLRYEYFRMIYHRIFPGKLLPTWEDSADTDKEQERANKQRERVDKERVELERCRQDGADSTIKRLVSSKKDLTKKMAGADKTAASDADEIDVEADSRAAKAGKRVASEADKRVADADKRAVKAEKRLAKLEKDVQWLNDAMDISS</sequence>
<evidence type="ECO:0000313" key="3">
    <source>
        <dbReference type="Proteomes" id="UP000243723"/>
    </source>
</evidence>
<protein>
    <submittedName>
        <fullName evidence="2">Uncharacterized protein</fullName>
    </submittedName>
</protein>
<name>A0A2P8A5W6_9PEZI</name>